<dbReference type="EMBL" id="JAJJHW010000681">
    <property type="protein sequence ID" value="KAH8384606.1"/>
    <property type="molecule type" value="Genomic_DNA"/>
</dbReference>
<dbReference type="Proteomes" id="UP001200034">
    <property type="component" value="Unassembled WGS sequence"/>
</dbReference>
<evidence type="ECO:0000313" key="2">
    <source>
        <dbReference type="Proteomes" id="UP001200034"/>
    </source>
</evidence>
<protein>
    <submittedName>
        <fullName evidence="1">Uncharacterized protein</fullName>
    </submittedName>
</protein>
<reference evidence="1" key="1">
    <citation type="journal article" date="2021" name="Mol. Ecol. Resour.">
        <title>Phylogenomic analyses of the genus Drosophila reveals genomic signals of climate adaptation.</title>
        <authorList>
            <person name="Li F."/>
            <person name="Rane R.V."/>
            <person name="Luria V."/>
            <person name="Xiong Z."/>
            <person name="Chen J."/>
            <person name="Li Z."/>
            <person name="Catullo R.A."/>
            <person name="Griffin P.C."/>
            <person name="Schiffer M."/>
            <person name="Pearce S."/>
            <person name="Lee S.F."/>
            <person name="McElroy K."/>
            <person name="Stocker A."/>
            <person name="Shirriffs J."/>
            <person name="Cockerell F."/>
            <person name="Coppin C."/>
            <person name="Sgro C.M."/>
            <person name="Karger A."/>
            <person name="Cain J.W."/>
            <person name="Weber J.A."/>
            <person name="Santpere G."/>
            <person name="Kirschner M.W."/>
            <person name="Hoffmann A.A."/>
            <person name="Oakeshott J.G."/>
            <person name="Zhang G."/>
        </authorList>
    </citation>
    <scope>NUCLEOTIDE SEQUENCE</scope>
    <source>
        <strain evidence="1">BGI-SZ-2011g</strain>
    </source>
</reference>
<evidence type="ECO:0000313" key="1">
    <source>
        <dbReference type="EMBL" id="KAH8384606.1"/>
    </source>
</evidence>
<gene>
    <name evidence="1" type="ORF">KR093_002642</name>
</gene>
<proteinExistence type="predicted"/>
<keyword evidence="2" id="KW-1185">Reference proteome</keyword>
<accession>A0AAD4PQG8</accession>
<dbReference type="InterPro" id="IPR059162">
    <property type="entry name" value="RIIAD1"/>
</dbReference>
<dbReference type="AlphaFoldDB" id="A0AAD4PQG8"/>
<organism evidence="1 2">
    <name type="scientific">Drosophila rubida</name>
    <dbReference type="NCBI Taxonomy" id="30044"/>
    <lineage>
        <taxon>Eukaryota</taxon>
        <taxon>Metazoa</taxon>
        <taxon>Ecdysozoa</taxon>
        <taxon>Arthropoda</taxon>
        <taxon>Hexapoda</taxon>
        <taxon>Insecta</taxon>
        <taxon>Pterygota</taxon>
        <taxon>Neoptera</taxon>
        <taxon>Endopterygota</taxon>
        <taxon>Diptera</taxon>
        <taxon>Brachycera</taxon>
        <taxon>Muscomorpha</taxon>
        <taxon>Ephydroidea</taxon>
        <taxon>Drosophilidae</taxon>
        <taxon>Drosophila</taxon>
    </lineage>
</organism>
<name>A0AAD4PQG8_9MUSC</name>
<dbReference type="CDD" id="cd22971">
    <property type="entry name" value="DD_RIIAD1"/>
    <property type="match status" value="1"/>
</dbReference>
<comment type="caution">
    <text evidence="1">The sequence shown here is derived from an EMBL/GenBank/DDBJ whole genome shotgun (WGS) entry which is preliminary data.</text>
</comment>
<sequence>MYVRSASRSYNESEIDVISFIRDHDHESEEDLVPIDETVKNVSRNMRKGDWAYLCRHPEVRAIIRVIVTEAIRTHPKNFYKFVADLFCCSNQKKVCRKINKQIRWISLQGKSSSWMPADGPMEFSESSGSVDEIIKPTECGPASGPTPGRTPFAQPFDEERMMDELYLKTHISPDHFKPSC</sequence>